<feature type="transmembrane region" description="Helical" evidence="1">
    <location>
        <begin position="47"/>
        <end position="71"/>
    </location>
</feature>
<dbReference type="Proteomes" id="UP000290608">
    <property type="component" value="Unassembled WGS sequence"/>
</dbReference>
<feature type="transmembrane region" description="Helical" evidence="1">
    <location>
        <begin position="128"/>
        <end position="156"/>
    </location>
</feature>
<name>A0A4Q0P6U8_9FLAO</name>
<evidence type="ECO:0000256" key="1">
    <source>
        <dbReference type="SAM" id="Phobius"/>
    </source>
</evidence>
<keyword evidence="1" id="KW-0812">Transmembrane</keyword>
<sequence length="241" mass="28600">MHLLVESIWSKYLNFLTEDIYTSIILPIELLPFIVGLIYWRKFIGTPIIWIILYLGYNFFNELLAAFYFVYTEHANTIFFNIHDLIYFLVIFYVYYRFLKSVLFKRVTILLFIVWMLTYFYFVTTSDVWIQFSLLSLIVGDFLIMVLVLLSFIEIINYSGFAIIKDDFLIYLGLGLLIYIVIQLPVLIVTLIGWMNLSDANHTLVSFFKLIRNLGFAIGCLMYLIFAYGFYRSKYPQLTKD</sequence>
<comment type="caution">
    <text evidence="2">The sequence shown here is derived from an EMBL/GenBank/DDBJ whole genome shotgun (WGS) entry which is preliminary data.</text>
</comment>
<feature type="transmembrane region" description="Helical" evidence="1">
    <location>
        <begin position="168"/>
        <end position="194"/>
    </location>
</feature>
<accession>A0A4Q0P6U8</accession>
<feature type="transmembrane region" description="Helical" evidence="1">
    <location>
        <begin position="214"/>
        <end position="231"/>
    </location>
</feature>
<keyword evidence="1" id="KW-1133">Transmembrane helix</keyword>
<evidence type="ECO:0000313" key="3">
    <source>
        <dbReference type="Proteomes" id="UP000290608"/>
    </source>
</evidence>
<reference evidence="2 3" key="1">
    <citation type="submission" date="2018-07" db="EMBL/GenBank/DDBJ databases">
        <title>Leeuwenhoekiella genomics.</title>
        <authorList>
            <person name="Tahon G."/>
            <person name="Willems A."/>
        </authorList>
    </citation>
    <scope>NUCLEOTIDE SEQUENCE [LARGE SCALE GENOMIC DNA]</scope>
    <source>
        <strain evidence="2 3">LMG 1345</strain>
    </source>
</reference>
<dbReference type="STRING" id="1122159.SAMN02745246_02169"/>
<feature type="transmembrane region" description="Helical" evidence="1">
    <location>
        <begin position="20"/>
        <end position="40"/>
    </location>
</feature>
<feature type="transmembrane region" description="Helical" evidence="1">
    <location>
        <begin position="103"/>
        <end position="122"/>
    </location>
</feature>
<protein>
    <submittedName>
        <fullName evidence="2">Uncharacterized protein</fullName>
    </submittedName>
</protein>
<feature type="transmembrane region" description="Helical" evidence="1">
    <location>
        <begin position="77"/>
        <end position="96"/>
    </location>
</feature>
<organism evidence="2 3">
    <name type="scientific">Leeuwenhoekiella marinoflava</name>
    <dbReference type="NCBI Taxonomy" id="988"/>
    <lineage>
        <taxon>Bacteria</taxon>
        <taxon>Pseudomonadati</taxon>
        <taxon>Bacteroidota</taxon>
        <taxon>Flavobacteriia</taxon>
        <taxon>Flavobacteriales</taxon>
        <taxon>Flavobacteriaceae</taxon>
        <taxon>Leeuwenhoekiella</taxon>
    </lineage>
</organism>
<gene>
    <name evidence="2" type="ORF">DSL99_3960</name>
</gene>
<dbReference type="AlphaFoldDB" id="A0A4Q0P6U8"/>
<proteinExistence type="predicted"/>
<keyword evidence="1" id="KW-0472">Membrane</keyword>
<dbReference type="EMBL" id="QOVL01000029">
    <property type="protein sequence ID" value="RXG22394.1"/>
    <property type="molecule type" value="Genomic_DNA"/>
</dbReference>
<dbReference type="RefSeq" id="WP_073099249.1">
    <property type="nucleotide sequence ID" value="NZ_QOVL01000029.1"/>
</dbReference>
<evidence type="ECO:0000313" key="2">
    <source>
        <dbReference type="EMBL" id="RXG22394.1"/>
    </source>
</evidence>